<dbReference type="InterPro" id="IPR012000">
    <property type="entry name" value="Thiamin_PyroP_enz_cen_dom"/>
</dbReference>
<dbReference type="NCBIfam" id="NF006052">
    <property type="entry name" value="PRK08199.1"/>
    <property type="match status" value="1"/>
</dbReference>
<dbReference type="Pfam" id="PF02776">
    <property type="entry name" value="TPP_enzyme_N"/>
    <property type="match status" value="1"/>
</dbReference>
<dbReference type="SUPFAM" id="SSF52467">
    <property type="entry name" value="DHS-like NAD/FAD-binding domain"/>
    <property type="match status" value="1"/>
</dbReference>
<dbReference type="Proteomes" id="UP000472320">
    <property type="component" value="Unassembled WGS sequence"/>
</dbReference>
<dbReference type="OrthoDB" id="2254214at2"/>
<comment type="similarity">
    <text evidence="1 3">Belongs to the TPP enzyme family.</text>
</comment>
<dbReference type="InterPro" id="IPR045229">
    <property type="entry name" value="TPP_enz"/>
</dbReference>
<dbReference type="Pfam" id="PF00205">
    <property type="entry name" value="TPP_enzyme_M"/>
    <property type="match status" value="1"/>
</dbReference>
<keyword evidence="2 3" id="KW-0786">Thiamine pyrophosphate</keyword>
<dbReference type="GO" id="GO:0003984">
    <property type="term" value="F:acetolactate synthase activity"/>
    <property type="evidence" value="ECO:0007669"/>
    <property type="project" value="TreeGrafter"/>
</dbReference>
<dbReference type="CDD" id="cd00568">
    <property type="entry name" value="TPP_enzymes"/>
    <property type="match status" value="1"/>
</dbReference>
<dbReference type="InterPro" id="IPR029061">
    <property type="entry name" value="THDP-binding"/>
</dbReference>
<feature type="domain" description="Thiamine pyrophosphate enzyme central" evidence="4">
    <location>
        <begin position="191"/>
        <end position="324"/>
    </location>
</feature>
<dbReference type="AlphaFoldDB" id="A0A6L6QKL5"/>
<organism evidence="7 8">
    <name type="scientific">Massilia eburnea</name>
    <dbReference type="NCBI Taxonomy" id="1776165"/>
    <lineage>
        <taxon>Bacteria</taxon>
        <taxon>Pseudomonadati</taxon>
        <taxon>Pseudomonadota</taxon>
        <taxon>Betaproteobacteria</taxon>
        <taxon>Burkholderiales</taxon>
        <taxon>Oxalobacteraceae</taxon>
        <taxon>Telluria group</taxon>
        <taxon>Massilia</taxon>
    </lineage>
</organism>
<dbReference type="GO" id="GO:0030976">
    <property type="term" value="F:thiamine pyrophosphate binding"/>
    <property type="evidence" value="ECO:0007669"/>
    <property type="project" value="InterPro"/>
</dbReference>
<dbReference type="GO" id="GO:0009099">
    <property type="term" value="P:L-valine biosynthetic process"/>
    <property type="evidence" value="ECO:0007669"/>
    <property type="project" value="TreeGrafter"/>
</dbReference>
<dbReference type="Pfam" id="PF02775">
    <property type="entry name" value="TPP_enzyme_C"/>
    <property type="match status" value="1"/>
</dbReference>
<dbReference type="PANTHER" id="PTHR18968:SF120">
    <property type="entry name" value="ACETOLACTATE SYNTHASE LARGE SUBUNIT"/>
    <property type="match status" value="1"/>
</dbReference>
<dbReference type="InterPro" id="IPR012001">
    <property type="entry name" value="Thiamin_PyroP_enz_TPP-bd_dom"/>
</dbReference>
<dbReference type="Gene3D" id="3.40.50.970">
    <property type="match status" value="2"/>
</dbReference>
<dbReference type="SUPFAM" id="SSF52518">
    <property type="entry name" value="Thiamin diphosphate-binding fold (THDP-binding)"/>
    <property type="match status" value="2"/>
</dbReference>
<dbReference type="EMBL" id="WNKX01000014">
    <property type="protein sequence ID" value="MTW12467.1"/>
    <property type="molecule type" value="Genomic_DNA"/>
</dbReference>
<dbReference type="GO" id="GO:0009097">
    <property type="term" value="P:isoleucine biosynthetic process"/>
    <property type="evidence" value="ECO:0007669"/>
    <property type="project" value="TreeGrafter"/>
</dbReference>
<keyword evidence="8" id="KW-1185">Reference proteome</keyword>
<dbReference type="PANTHER" id="PTHR18968">
    <property type="entry name" value="THIAMINE PYROPHOSPHATE ENZYMES"/>
    <property type="match status" value="1"/>
</dbReference>
<dbReference type="CDD" id="cd07035">
    <property type="entry name" value="TPP_PYR_POX_like"/>
    <property type="match status" value="1"/>
</dbReference>
<dbReference type="InterPro" id="IPR011766">
    <property type="entry name" value="TPP_enzyme_TPP-bd"/>
</dbReference>
<evidence type="ECO:0000259" key="5">
    <source>
        <dbReference type="Pfam" id="PF02775"/>
    </source>
</evidence>
<evidence type="ECO:0000256" key="3">
    <source>
        <dbReference type="RuleBase" id="RU362132"/>
    </source>
</evidence>
<comment type="caution">
    <text evidence="7">The sequence shown here is derived from an EMBL/GenBank/DDBJ whole genome shotgun (WGS) entry which is preliminary data.</text>
</comment>
<evidence type="ECO:0000313" key="7">
    <source>
        <dbReference type="EMBL" id="MTW12467.1"/>
    </source>
</evidence>
<dbReference type="InterPro" id="IPR029035">
    <property type="entry name" value="DHS-like_NAD/FAD-binding_dom"/>
</dbReference>
<accession>A0A6L6QKL5</accession>
<evidence type="ECO:0000259" key="6">
    <source>
        <dbReference type="Pfam" id="PF02776"/>
    </source>
</evidence>
<sequence length="565" mass="60929">MTQIPRSGGQILVDALKVHGADTAFGVPGESYLDVLDALHESGIRFIINRQEGGAAFMADAYGKMTGKPGICFVTRGPGATNASIGVHTAFQDSTPMILFIGQVGSDFMDREAFQEVDYRRMFGQMAKWVAQIDRADRIPEYIARAFQVATSGRPGPVVLALPEDMLTTKATVADTRAYVPTQGAPSAPQIAQLRQMLSEAKRPMLLLGGGGWNAQATADIRKFAEANKLPVGCAFRFQDLLDNTHPNYIGDVGIGINPKLAARVKEADVLVAIGPRLGEMTTSGYSIISSPVPQQRLVHIHASPEELGSVYQGELMIASGMPQAAAMLAAMEPVDASAWRDSVEQARAEYNAWQQQPSIFKDNNAPLNLWQVVQELKAQCPADTIITNGAGNYATWAHRYWPYGQARTQLAPTSGAMGYSVPSGVAAKIIDPSRTVVTFAGDGEYMMNGQELATAVQYKAGVVIIVFNNQMFGTIRMHQEREYPGRVSGTTLHNPDFAAVARAFGGHGETVEATEEFAPALQRALAFTREQNLPAIIELRYDGNLITPGATLDTIRKQAVAAGK</sequence>
<dbReference type="Gene3D" id="3.40.50.1220">
    <property type="entry name" value="TPP-binding domain"/>
    <property type="match status" value="1"/>
</dbReference>
<evidence type="ECO:0000259" key="4">
    <source>
        <dbReference type="Pfam" id="PF00205"/>
    </source>
</evidence>
<reference evidence="7 8" key="1">
    <citation type="submission" date="2019-11" db="EMBL/GenBank/DDBJ databases">
        <title>Type strains purchased from KCTC, JCM and DSMZ.</title>
        <authorList>
            <person name="Lu H."/>
        </authorList>
    </citation>
    <scope>NUCLEOTIDE SEQUENCE [LARGE SCALE GENOMIC DNA]</scope>
    <source>
        <strain evidence="7 8">JCM 31587</strain>
    </source>
</reference>
<dbReference type="FunFam" id="3.40.50.970:FF:000007">
    <property type="entry name" value="Acetolactate synthase"/>
    <property type="match status" value="1"/>
</dbReference>
<dbReference type="GO" id="GO:0005948">
    <property type="term" value="C:acetolactate synthase complex"/>
    <property type="evidence" value="ECO:0007669"/>
    <property type="project" value="TreeGrafter"/>
</dbReference>
<evidence type="ECO:0000256" key="1">
    <source>
        <dbReference type="ARBA" id="ARBA00007812"/>
    </source>
</evidence>
<proteinExistence type="inferred from homology"/>
<protein>
    <submittedName>
        <fullName evidence="7">Thiamine pyrophosphate-binding protein</fullName>
    </submittedName>
</protein>
<evidence type="ECO:0000256" key="2">
    <source>
        <dbReference type="ARBA" id="ARBA00023052"/>
    </source>
</evidence>
<gene>
    <name evidence="7" type="ORF">GM658_17810</name>
</gene>
<evidence type="ECO:0000313" key="8">
    <source>
        <dbReference type="Proteomes" id="UP000472320"/>
    </source>
</evidence>
<feature type="domain" description="Thiamine pyrophosphate enzyme N-terminal TPP-binding" evidence="6">
    <location>
        <begin position="7"/>
        <end position="119"/>
    </location>
</feature>
<dbReference type="RefSeq" id="WP_155455403.1">
    <property type="nucleotide sequence ID" value="NZ_WNKX01000014.1"/>
</dbReference>
<name>A0A6L6QKL5_9BURK</name>
<dbReference type="GO" id="GO:0000287">
    <property type="term" value="F:magnesium ion binding"/>
    <property type="evidence" value="ECO:0007669"/>
    <property type="project" value="InterPro"/>
</dbReference>
<dbReference type="GO" id="GO:0050660">
    <property type="term" value="F:flavin adenine dinucleotide binding"/>
    <property type="evidence" value="ECO:0007669"/>
    <property type="project" value="TreeGrafter"/>
</dbReference>
<feature type="domain" description="Thiamine pyrophosphate enzyme TPP-binding" evidence="5">
    <location>
        <begin position="390"/>
        <end position="539"/>
    </location>
</feature>